<proteinExistence type="inferred from homology"/>
<dbReference type="Pfam" id="PF07905">
    <property type="entry name" value="PucR"/>
    <property type="match status" value="1"/>
</dbReference>
<sequence>MPLTVRQALNIGPLRRARVIAGTQGLENEITFVNIMEVPEVARWMKGGELLLTAGYALKDNPQLRQRIVYDLVGKGVAAFGIKPGQYLHNVPEDMAEHADKMGLPLLEIPPDVPYMDIMLPIFELLINEQLYRHRRAEEIHDLLLNVLLGGTGLQGVCKALAQFTTNPVFIFSHGACLGAGYPPLPNGQLLPAYGDILEVIFKETSKELRELPPHRAALLRLRPDLPESVVVPVATQGSIDGYLVILQSNRQLDDVEIRGIEAGATIVALEFAKEKAVAETELRLRGELLEELLERRIENPEIIMKRAACLGINLAGKLAVLIVGFDPGYQVSNYRLDLQSEIIHLLRSRFSHHPGGILVVSKGNQVVGLLRFYADTEKELSRRLREILSLARARFPRVRMAIGVGRPYEGLHYIRTSYDEAQLALKVAWERGSPGEPVFFTELGAWRILFNLKELPSVHEFCQEYIGKLQDYDAQNNTDLVGTLACYLQNDGNLRKTAQALFVHKNSVIYRIKKIEEITGLNLNEAENRFALMMALKLAQLISG</sequence>
<dbReference type="InterPro" id="IPR025736">
    <property type="entry name" value="PucR_C-HTH_dom"/>
</dbReference>
<dbReference type="InterPro" id="IPR051448">
    <property type="entry name" value="CdaR-like_regulators"/>
</dbReference>
<evidence type="ECO:0000313" key="5">
    <source>
        <dbReference type="EMBL" id="SMB91848.1"/>
    </source>
</evidence>
<dbReference type="OrthoDB" id="143422at2"/>
<organism evidence="5 6">
    <name type="scientific">Thermanaeromonas toyohensis ToBE</name>
    <dbReference type="NCBI Taxonomy" id="698762"/>
    <lineage>
        <taxon>Bacteria</taxon>
        <taxon>Bacillati</taxon>
        <taxon>Bacillota</taxon>
        <taxon>Clostridia</taxon>
        <taxon>Neomoorellales</taxon>
        <taxon>Neomoorellaceae</taxon>
        <taxon>Thermanaeromonas</taxon>
    </lineage>
</organism>
<dbReference type="RefSeq" id="WP_084663786.1">
    <property type="nucleotide sequence ID" value="NZ_LT838272.1"/>
</dbReference>
<evidence type="ECO:0000259" key="3">
    <source>
        <dbReference type="Pfam" id="PF13556"/>
    </source>
</evidence>
<evidence type="ECO:0000313" key="6">
    <source>
        <dbReference type="Proteomes" id="UP000192569"/>
    </source>
</evidence>
<feature type="domain" description="CdaR GGDEF-like" evidence="4">
    <location>
        <begin position="301"/>
        <end position="428"/>
    </location>
</feature>
<dbReference type="EMBL" id="LT838272">
    <property type="protein sequence ID" value="SMB91848.1"/>
    <property type="molecule type" value="Genomic_DNA"/>
</dbReference>
<evidence type="ECO:0000259" key="4">
    <source>
        <dbReference type="Pfam" id="PF17853"/>
    </source>
</evidence>
<accession>A0A1W1VES4</accession>
<feature type="domain" description="Purine catabolism PurC-like" evidence="2">
    <location>
        <begin position="11"/>
        <end position="125"/>
    </location>
</feature>
<feature type="domain" description="PucR C-terminal helix-turn-helix" evidence="3">
    <location>
        <begin position="481"/>
        <end position="539"/>
    </location>
</feature>
<dbReference type="Gene3D" id="1.10.10.2840">
    <property type="entry name" value="PucR C-terminal helix-turn-helix domain"/>
    <property type="match status" value="1"/>
</dbReference>
<gene>
    <name evidence="5" type="ORF">SAMN00808754_0535</name>
</gene>
<keyword evidence="6" id="KW-1185">Reference proteome</keyword>
<dbReference type="InterPro" id="IPR042070">
    <property type="entry name" value="PucR_C-HTH_sf"/>
</dbReference>
<dbReference type="STRING" id="698762.SAMN00808754_0535"/>
<evidence type="ECO:0000256" key="1">
    <source>
        <dbReference type="ARBA" id="ARBA00006754"/>
    </source>
</evidence>
<dbReference type="InterPro" id="IPR012914">
    <property type="entry name" value="PucR_dom"/>
</dbReference>
<name>A0A1W1VES4_9FIRM</name>
<dbReference type="PANTHER" id="PTHR33744:SF1">
    <property type="entry name" value="DNA-BINDING TRANSCRIPTIONAL ACTIVATOR ADER"/>
    <property type="match status" value="1"/>
</dbReference>
<dbReference type="Pfam" id="PF13556">
    <property type="entry name" value="HTH_30"/>
    <property type="match status" value="1"/>
</dbReference>
<dbReference type="PANTHER" id="PTHR33744">
    <property type="entry name" value="CARBOHYDRATE DIACID REGULATOR"/>
    <property type="match status" value="1"/>
</dbReference>
<evidence type="ECO:0000259" key="2">
    <source>
        <dbReference type="Pfam" id="PF07905"/>
    </source>
</evidence>
<reference evidence="5 6" key="1">
    <citation type="submission" date="2017-04" db="EMBL/GenBank/DDBJ databases">
        <authorList>
            <person name="Afonso C.L."/>
            <person name="Miller P.J."/>
            <person name="Scott M.A."/>
            <person name="Spackman E."/>
            <person name="Goraichik I."/>
            <person name="Dimitrov K.M."/>
            <person name="Suarez D.L."/>
            <person name="Swayne D.E."/>
        </authorList>
    </citation>
    <scope>NUCLEOTIDE SEQUENCE [LARGE SCALE GENOMIC DNA]</scope>
    <source>
        <strain evidence="5 6">ToBE</strain>
    </source>
</reference>
<dbReference type="InterPro" id="IPR041522">
    <property type="entry name" value="CdaR_GGDEF"/>
</dbReference>
<comment type="similarity">
    <text evidence="1">Belongs to the CdaR family.</text>
</comment>
<protein>
    <submittedName>
        <fullName evidence="5">Purine catabolism regulatory protein</fullName>
    </submittedName>
</protein>
<dbReference type="AlphaFoldDB" id="A0A1W1VES4"/>
<dbReference type="Proteomes" id="UP000192569">
    <property type="component" value="Chromosome I"/>
</dbReference>
<dbReference type="Pfam" id="PF17853">
    <property type="entry name" value="GGDEF_2"/>
    <property type="match status" value="1"/>
</dbReference>